<dbReference type="InterPro" id="IPR003609">
    <property type="entry name" value="Pan_app"/>
</dbReference>
<name>A0A812CVZ5_ACAPH</name>
<gene>
    <name evidence="2" type="ORF">SPHA_45866</name>
</gene>
<evidence type="ECO:0000259" key="1">
    <source>
        <dbReference type="PROSITE" id="PS50948"/>
    </source>
</evidence>
<accession>A0A812CVZ5</accession>
<dbReference type="AlphaFoldDB" id="A0A812CVZ5"/>
<sequence>MDCALFCFARSTCKSYTFDKQKCFLFENNYGKTKLNTLTTDIRKQHWNIAKGCRQQLCQPDEYCVSYDKCSYACLKLAINCGLPESVLNAKYFLPTEFEMDQSRFKMFTDLIVEVKRKKGRLAFTNRIINGPKQICLVYVIILRLLIIPV</sequence>
<evidence type="ECO:0000313" key="2">
    <source>
        <dbReference type="EMBL" id="CAE1286175.1"/>
    </source>
</evidence>
<keyword evidence="3" id="KW-1185">Reference proteome</keyword>
<dbReference type="EMBL" id="CAHIKZ030002390">
    <property type="protein sequence ID" value="CAE1286175.1"/>
    <property type="molecule type" value="Genomic_DNA"/>
</dbReference>
<protein>
    <recommendedName>
        <fullName evidence="1">Apple domain-containing protein</fullName>
    </recommendedName>
</protein>
<organism evidence="2 3">
    <name type="scientific">Acanthosepion pharaonis</name>
    <name type="common">Pharaoh cuttlefish</name>
    <name type="synonym">Sepia pharaonis</name>
    <dbReference type="NCBI Taxonomy" id="158019"/>
    <lineage>
        <taxon>Eukaryota</taxon>
        <taxon>Metazoa</taxon>
        <taxon>Spiralia</taxon>
        <taxon>Lophotrochozoa</taxon>
        <taxon>Mollusca</taxon>
        <taxon>Cephalopoda</taxon>
        <taxon>Coleoidea</taxon>
        <taxon>Decapodiformes</taxon>
        <taxon>Sepiida</taxon>
        <taxon>Sepiina</taxon>
        <taxon>Sepiidae</taxon>
        <taxon>Acanthosepion</taxon>
    </lineage>
</organism>
<reference evidence="2" key="1">
    <citation type="submission" date="2021-01" db="EMBL/GenBank/DDBJ databases">
        <authorList>
            <person name="Li R."/>
            <person name="Bekaert M."/>
        </authorList>
    </citation>
    <scope>NUCLEOTIDE SEQUENCE</scope>
    <source>
        <strain evidence="2">Farmed</strain>
    </source>
</reference>
<feature type="domain" description="Apple" evidence="1">
    <location>
        <begin position="1"/>
        <end position="53"/>
    </location>
</feature>
<proteinExistence type="predicted"/>
<dbReference type="PROSITE" id="PS50948">
    <property type="entry name" value="PAN"/>
    <property type="match status" value="1"/>
</dbReference>
<dbReference type="Proteomes" id="UP000597762">
    <property type="component" value="Unassembled WGS sequence"/>
</dbReference>
<evidence type="ECO:0000313" key="3">
    <source>
        <dbReference type="Proteomes" id="UP000597762"/>
    </source>
</evidence>
<comment type="caution">
    <text evidence="2">The sequence shown here is derived from an EMBL/GenBank/DDBJ whole genome shotgun (WGS) entry which is preliminary data.</text>
</comment>